<keyword evidence="1" id="KW-1133">Transmembrane helix</keyword>
<keyword evidence="1" id="KW-0812">Transmembrane</keyword>
<gene>
    <name evidence="2" type="ORF">CFter6_0395</name>
</gene>
<protein>
    <submittedName>
        <fullName evidence="2">Uncharacterized protein</fullName>
    </submittedName>
</protein>
<dbReference type="EMBL" id="CP013232">
    <property type="protein sequence ID" value="AMO93126.1"/>
    <property type="molecule type" value="Genomic_DNA"/>
</dbReference>
<dbReference type="AlphaFoldDB" id="A0A127P5L0"/>
<evidence type="ECO:0000313" key="2">
    <source>
        <dbReference type="EMBL" id="AMO93126.1"/>
    </source>
</evidence>
<name>A0A127P5L0_9BURK</name>
<dbReference type="PATRIC" id="fig|158899.10.peg.395"/>
<feature type="transmembrane region" description="Helical" evidence="1">
    <location>
        <begin position="23"/>
        <end position="44"/>
    </location>
</feature>
<dbReference type="Proteomes" id="UP000072421">
    <property type="component" value="Chromosome"/>
</dbReference>
<organism evidence="2">
    <name type="scientific">Collimonas fungivorans</name>
    <dbReference type="NCBI Taxonomy" id="158899"/>
    <lineage>
        <taxon>Bacteria</taxon>
        <taxon>Pseudomonadati</taxon>
        <taxon>Pseudomonadota</taxon>
        <taxon>Betaproteobacteria</taxon>
        <taxon>Burkholderiales</taxon>
        <taxon>Oxalobacteraceae</taxon>
        <taxon>Collimonas</taxon>
    </lineage>
</organism>
<proteinExistence type="predicted"/>
<accession>A0A127P5L0</accession>
<reference evidence="2 3" key="1">
    <citation type="submission" date="2015-11" db="EMBL/GenBank/DDBJ databases">
        <title>Exploring the genomic traits of fungus-feeding bacterial genus Collimonas.</title>
        <authorList>
            <person name="Song C."/>
            <person name="Schmidt R."/>
            <person name="de Jager V."/>
            <person name="Krzyzanowska D."/>
            <person name="Jongedijk E."/>
            <person name="Cankar K."/>
            <person name="Beekwilder J."/>
            <person name="van Veen A."/>
            <person name="de Boer W."/>
            <person name="van Veen J.A."/>
            <person name="Garbeva P."/>
        </authorList>
    </citation>
    <scope>NUCLEOTIDE SEQUENCE [LARGE SCALE GENOMIC DNA]</scope>
    <source>
        <strain evidence="2 3">Ter6</strain>
    </source>
</reference>
<keyword evidence="1" id="KW-0472">Membrane</keyword>
<evidence type="ECO:0000313" key="3">
    <source>
        <dbReference type="Proteomes" id="UP000072421"/>
    </source>
</evidence>
<evidence type="ECO:0000256" key="1">
    <source>
        <dbReference type="SAM" id="Phobius"/>
    </source>
</evidence>
<sequence length="47" mass="5108">MTSINHARHIRDCCMQAGLARRVVYYVSAVTAVASLVAAGWLPVFSD</sequence>